<evidence type="ECO:0000313" key="3">
    <source>
        <dbReference type="EMBL" id="PYG89822.1"/>
    </source>
</evidence>
<dbReference type="EMBL" id="QKMR01000002">
    <property type="protein sequence ID" value="PYG89822.1"/>
    <property type="molecule type" value="Genomic_DNA"/>
</dbReference>
<keyword evidence="1" id="KW-0175">Coiled coil</keyword>
<keyword evidence="4" id="KW-1185">Reference proteome</keyword>
<keyword evidence="2" id="KW-0812">Transmembrane</keyword>
<gene>
    <name evidence="3" type="ORF">LY28_00419</name>
</gene>
<evidence type="ECO:0008006" key="5">
    <source>
        <dbReference type="Google" id="ProtNLM"/>
    </source>
</evidence>
<proteinExistence type="predicted"/>
<protein>
    <recommendedName>
        <fullName evidence="5">Flagellar motility protein MotE (MotC chaperone)</fullName>
    </recommendedName>
</protein>
<feature type="coiled-coil region" evidence="1">
    <location>
        <begin position="112"/>
        <end position="181"/>
    </location>
</feature>
<dbReference type="RefSeq" id="WP_242981123.1">
    <property type="nucleotide sequence ID" value="NZ_QKMR01000002.1"/>
</dbReference>
<dbReference type="AlphaFoldDB" id="A0A318XT03"/>
<keyword evidence="2" id="KW-0472">Membrane</keyword>
<accession>A0A318XT03</accession>
<sequence length="300" mass="32978">MAETKNENAESSGTGINEALRELSKSQNLNKGSKNKASDKNDVKSSLPFYIISIFTALLLVVLIIGSVFFFAIKSNVNGIADSMGDTLAGIPVLRLALPERPDIEDEKNMTEEEVRAKYSGLRNDKEELDKQVSDLTNQVEQLNKQLTAKDSGSGLLQQQNDEMEKENLKLTADNESLRKDFENISDAIAKGDTAAFKTYYEKIDSETAAKLYKEILQDEKISDDVKKYCSIYEEMDAGAVASIMEQMGSGKMTLIVEILKNLNKKTSGEILAEMTPSFAAKVSEQLAKIYNVGSAAASK</sequence>
<evidence type="ECO:0000256" key="1">
    <source>
        <dbReference type="SAM" id="Coils"/>
    </source>
</evidence>
<dbReference type="Proteomes" id="UP000248132">
    <property type="component" value="Unassembled WGS sequence"/>
</dbReference>
<keyword evidence="2" id="KW-1133">Transmembrane helix</keyword>
<organism evidence="3 4">
    <name type="scientific">Ruminiclostridium sufflavum DSM 19573</name>
    <dbReference type="NCBI Taxonomy" id="1121337"/>
    <lineage>
        <taxon>Bacteria</taxon>
        <taxon>Bacillati</taxon>
        <taxon>Bacillota</taxon>
        <taxon>Clostridia</taxon>
        <taxon>Eubacteriales</taxon>
        <taxon>Oscillospiraceae</taxon>
        <taxon>Ruminiclostridium</taxon>
    </lineage>
</organism>
<feature type="transmembrane region" description="Helical" evidence="2">
    <location>
        <begin position="49"/>
        <end position="73"/>
    </location>
</feature>
<name>A0A318XT03_9FIRM</name>
<dbReference type="SUPFAM" id="SSF158791">
    <property type="entry name" value="MgtE N-terminal domain-like"/>
    <property type="match status" value="1"/>
</dbReference>
<evidence type="ECO:0000313" key="4">
    <source>
        <dbReference type="Proteomes" id="UP000248132"/>
    </source>
</evidence>
<reference evidence="3 4" key="1">
    <citation type="submission" date="2018-06" db="EMBL/GenBank/DDBJ databases">
        <title>Genomic Encyclopedia of Type Strains, Phase I: the one thousand microbial genomes (KMG-I) project.</title>
        <authorList>
            <person name="Kyrpides N."/>
        </authorList>
    </citation>
    <scope>NUCLEOTIDE SEQUENCE [LARGE SCALE GENOMIC DNA]</scope>
    <source>
        <strain evidence="3 4">DSM 19573</strain>
    </source>
</reference>
<comment type="caution">
    <text evidence="3">The sequence shown here is derived from an EMBL/GenBank/DDBJ whole genome shotgun (WGS) entry which is preliminary data.</text>
</comment>
<evidence type="ECO:0000256" key="2">
    <source>
        <dbReference type="SAM" id="Phobius"/>
    </source>
</evidence>